<sequence length="233" mass="26499">GGVPVPESHLVTRLQDIEIILDKLLKHNDRAWLRAIRGAGSRAALPIKTARQAIEWIDYWHTMRKLKSNDFMIAEYLPGSEFAFQSIWEDGELITSQARERLEYVFGNLTPSGQSSSPSVARTTNRDDLNNIAYKTVKVLDKDATGIFCIDLKENSQGIPCVTEINAGRFFTTSNFFAQAGSNMPHYYVKMAYGEKLPQLPQYNAISEGYYWVRLIDKGPIMIKDGEWRCQEI</sequence>
<dbReference type="EMBL" id="BART01030128">
    <property type="protein sequence ID" value="GAH14491.1"/>
    <property type="molecule type" value="Genomic_DNA"/>
</dbReference>
<comment type="caution">
    <text evidence="1">The sequence shown here is derived from an EMBL/GenBank/DDBJ whole genome shotgun (WGS) entry which is preliminary data.</text>
</comment>
<dbReference type="Gene3D" id="3.30.470.20">
    <property type="entry name" value="ATP-grasp fold, B domain"/>
    <property type="match status" value="1"/>
</dbReference>
<gene>
    <name evidence="1" type="ORF">S01H4_52684</name>
</gene>
<evidence type="ECO:0008006" key="2">
    <source>
        <dbReference type="Google" id="ProtNLM"/>
    </source>
</evidence>
<reference evidence="1" key="1">
    <citation type="journal article" date="2014" name="Front. Microbiol.">
        <title>High frequency of phylogenetically diverse reductive dehalogenase-homologous genes in deep subseafloor sedimentary metagenomes.</title>
        <authorList>
            <person name="Kawai M."/>
            <person name="Futagami T."/>
            <person name="Toyoda A."/>
            <person name="Takaki Y."/>
            <person name="Nishi S."/>
            <person name="Hori S."/>
            <person name="Arai W."/>
            <person name="Tsubouchi T."/>
            <person name="Morono Y."/>
            <person name="Uchiyama I."/>
            <person name="Ito T."/>
            <person name="Fujiyama A."/>
            <person name="Inagaki F."/>
            <person name="Takami H."/>
        </authorList>
    </citation>
    <scope>NUCLEOTIDE SEQUENCE</scope>
    <source>
        <strain evidence="1">Expedition CK06-06</strain>
    </source>
</reference>
<name>X1D114_9ZZZZ</name>
<protein>
    <recommendedName>
        <fullName evidence="2">ATP-grasp domain-containing protein</fullName>
    </recommendedName>
</protein>
<proteinExistence type="predicted"/>
<accession>X1D114</accession>
<dbReference type="AlphaFoldDB" id="X1D114"/>
<dbReference type="SUPFAM" id="SSF56059">
    <property type="entry name" value="Glutathione synthetase ATP-binding domain-like"/>
    <property type="match status" value="1"/>
</dbReference>
<evidence type="ECO:0000313" key="1">
    <source>
        <dbReference type="EMBL" id="GAH14491.1"/>
    </source>
</evidence>
<organism evidence="1">
    <name type="scientific">marine sediment metagenome</name>
    <dbReference type="NCBI Taxonomy" id="412755"/>
    <lineage>
        <taxon>unclassified sequences</taxon>
        <taxon>metagenomes</taxon>
        <taxon>ecological metagenomes</taxon>
    </lineage>
</organism>
<feature type="non-terminal residue" evidence="1">
    <location>
        <position position="1"/>
    </location>
</feature>